<comment type="catalytic activity">
    <reaction evidence="1 14">
        <text>[HPr protein]-L-serine + ATP = [HPr protein]-O-phospho-L-serine + ADP + H(+)</text>
        <dbReference type="Rhea" id="RHEA:46600"/>
        <dbReference type="Rhea" id="RHEA-COMP:11602"/>
        <dbReference type="Rhea" id="RHEA-COMP:11603"/>
        <dbReference type="ChEBI" id="CHEBI:15378"/>
        <dbReference type="ChEBI" id="CHEBI:29999"/>
        <dbReference type="ChEBI" id="CHEBI:30616"/>
        <dbReference type="ChEBI" id="CHEBI:83421"/>
        <dbReference type="ChEBI" id="CHEBI:456216"/>
    </reaction>
</comment>
<dbReference type="Gene3D" id="3.40.1390.20">
    <property type="entry name" value="HprK N-terminal domain-like"/>
    <property type="match status" value="1"/>
</dbReference>
<feature type="active site" evidence="14">
    <location>
        <position position="139"/>
    </location>
</feature>
<evidence type="ECO:0000256" key="3">
    <source>
        <dbReference type="ARBA" id="ARBA00006883"/>
    </source>
</evidence>
<dbReference type="HAMAP" id="MF_01249">
    <property type="entry name" value="HPr_kinase"/>
    <property type="match status" value="1"/>
</dbReference>
<dbReference type="InterPro" id="IPR027417">
    <property type="entry name" value="P-loop_NTPase"/>
</dbReference>
<evidence type="ECO:0000259" key="16">
    <source>
        <dbReference type="Pfam" id="PF07475"/>
    </source>
</evidence>
<keyword evidence="18" id="KW-1185">Reference proteome</keyword>
<dbReference type="CDD" id="cd01918">
    <property type="entry name" value="HprK_C"/>
    <property type="match status" value="1"/>
</dbReference>
<dbReference type="EC" id="2.7.11.-" evidence="14"/>
<evidence type="ECO:0000256" key="9">
    <source>
        <dbReference type="ARBA" id="ARBA00022840"/>
    </source>
</evidence>
<feature type="region of interest" description="Important for the catalytic mechanism of both phosphorylation and dephosphorylation" evidence="14">
    <location>
        <begin position="202"/>
        <end position="211"/>
    </location>
</feature>
<dbReference type="GO" id="GO:0000287">
    <property type="term" value="F:magnesium ion binding"/>
    <property type="evidence" value="ECO:0007669"/>
    <property type="project" value="UniProtKB-UniRule"/>
</dbReference>
<dbReference type="PANTHER" id="PTHR30305">
    <property type="entry name" value="PROTEIN YJDM-RELATED"/>
    <property type="match status" value="1"/>
</dbReference>
<evidence type="ECO:0000256" key="2">
    <source>
        <dbReference type="ARBA" id="ARBA00001946"/>
    </source>
</evidence>
<comment type="caution">
    <text evidence="17">The sequence shown here is derived from an EMBL/GenBank/DDBJ whole genome shotgun (WGS) entry which is preliminary data.</text>
</comment>
<feature type="active site" evidence="14">
    <location>
        <position position="244"/>
    </location>
</feature>
<feature type="active site" evidence="14">
    <location>
        <position position="160"/>
    </location>
</feature>
<evidence type="ECO:0000256" key="6">
    <source>
        <dbReference type="ARBA" id="ARBA00022723"/>
    </source>
</evidence>
<evidence type="ECO:0000256" key="13">
    <source>
        <dbReference type="ARBA" id="ARBA00047657"/>
    </source>
</evidence>
<evidence type="ECO:0000256" key="14">
    <source>
        <dbReference type="HAMAP-Rule" id="MF_01249"/>
    </source>
</evidence>
<keyword evidence="5 14" id="KW-0808">Transferase</keyword>
<name>A0A4R3MKK0_9FIRM</name>
<dbReference type="GO" id="GO:0004712">
    <property type="term" value="F:protein serine/threonine/tyrosine kinase activity"/>
    <property type="evidence" value="ECO:0007669"/>
    <property type="project" value="UniProtKB-UniRule"/>
</dbReference>
<keyword evidence="9 14" id="KW-0067">ATP-binding</keyword>
<dbReference type="FunFam" id="3.40.50.300:FF:000174">
    <property type="entry name" value="HPr kinase/phosphorylase"/>
    <property type="match status" value="1"/>
</dbReference>
<reference evidence="17 18" key="1">
    <citation type="submission" date="2019-03" db="EMBL/GenBank/DDBJ databases">
        <title>Genomic Encyclopedia of Type Strains, Phase IV (KMG-IV): sequencing the most valuable type-strain genomes for metagenomic binning, comparative biology and taxonomic classification.</title>
        <authorList>
            <person name="Goeker M."/>
        </authorList>
    </citation>
    <scope>NUCLEOTIDE SEQUENCE [LARGE SCALE GENOMIC DNA]</scope>
    <source>
        <strain evidence="17 18">DSM 24629</strain>
    </source>
</reference>
<sequence length="314" mass="35803">MYTVGLTKIVEKMNLINLTRCISIEETLINQSDVNRPALQLAGFFDYFDSDRVQIIGKVEYTYLEKMSERYRAQVIETLFKSKIPCLVFCKGLEPSDDIQRLALRYKIPLLQSHKTTSSFMAELIRYLKVELAPRISIHGVLVDVYGEGVLITGESGIGKSEAALELIKRGHRLVADDVVEIKKVSDDTLIGSCPDIIRYLIELRGIGIIDCKTLFGVESVKETQSINLVIKLEEWDRKKEYDRFMIEDEYIEFLGNKVVCHSIPIRPGRNVAVIVESAAVNHRQKLMGYNAAIELNNRIMNNLEKKKEATQKE</sequence>
<dbReference type="EMBL" id="SMAL01000006">
    <property type="protein sequence ID" value="TCT14223.1"/>
    <property type="molecule type" value="Genomic_DNA"/>
</dbReference>
<organism evidence="17 18">
    <name type="scientific">Natranaerovirga pectinivora</name>
    <dbReference type="NCBI Taxonomy" id="682400"/>
    <lineage>
        <taxon>Bacteria</taxon>
        <taxon>Bacillati</taxon>
        <taxon>Bacillota</taxon>
        <taxon>Clostridia</taxon>
        <taxon>Lachnospirales</taxon>
        <taxon>Natranaerovirgaceae</taxon>
        <taxon>Natranaerovirga</taxon>
    </lineage>
</organism>
<keyword evidence="10 14" id="KW-0460">Magnesium</keyword>
<dbReference type="GO" id="GO:0006109">
    <property type="term" value="P:regulation of carbohydrate metabolic process"/>
    <property type="evidence" value="ECO:0007669"/>
    <property type="project" value="UniProtKB-UniRule"/>
</dbReference>
<evidence type="ECO:0000256" key="12">
    <source>
        <dbReference type="ARBA" id="ARBA00023277"/>
    </source>
</evidence>
<dbReference type="AlphaFoldDB" id="A0A4R3MKK0"/>
<dbReference type="InterPro" id="IPR028979">
    <property type="entry name" value="Ser_kin/Pase_Hpr-like_N_sf"/>
</dbReference>
<evidence type="ECO:0000256" key="8">
    <source>
        <dbReference type="ARBA" id="ARBA00022777"/>
    </source>
</evidence>
<comment type="cofactor">
    <cofactor evidence="2 14">
        <name>Mg(2+)</name>
        <dbReference type="ChEBI" id="CHEBI:18420"/>
    </cofactor>
</comment>
<keyword evidence="12 14" id="KW-0119">Carbohydrate metabolism</keyword>
<evidence type="ECO:0000259" key="15">
    <source>
        <dbReference type="Pfam" id="PF02603"/>
    </source>
</evidence>
<dbReference type="GO" id="GO:0005524">
    <property type="term" value="F:ATP binding"/>
    <property type="evidence" value="ECO:0007669"/>
    <property type="project" value="UniProtKB-UniRule"/>
</dbReference>
<comment type="miscellaneous">
    <text evidence="14">Both phosphorylation and phosphorolysis are carried out by the same active site and suggest a common mechanism for both reactions.</text>
</comment>
<dbReference type="PANTHER" id="PTHR30305:SF1">
    <property type="entry name" value="HPR KINASE_PHOSPHORYLASE"/>
    <property type="match status" value="1"/>
</dbReference>
<dbReference type="GO" id="GO:0004674">
    <property type="term" value="F:protein serine/threonine kinase activity"/>
    <property type="evidence" value="ECO:0007669"/>
    <property type="project" value="UniProtKB-KW"/>
</dbReference>
<proteinExistence type="inferred from homology"/>
<dbReference type="RefSeq" id="WP_132252453.1">
    <property type="nucleotide sequence ID" value="NZ_SMAL01000006.1"/>
</dbReference>
<keyword evidence="8 14" id="KW-0418">Kinase</keyword>
<feature type="domain" description="HPr(Ser) kinase/phosphorylase N-terminal" evidence="15">
    <location>
        <begin position="6"/>
        <end position="128"/>
    </location>
</feature>
<comment type="similarity">
    <text evidence="3 14">Belongs to the HPrK/P family.</text>
</comment>
<feature type="domain" description="HPr kinase/phosphorylase C-terminal" evidence="16">
    <location>
        <begin position="131"/>
        <end position="299"/>
    </location>
</feature>
<dbReference type="SUPFAM" id="SSF53795">
    <property type="entry name" value="PEP carboxykinase-like"/>
    <property type="match status" value="1"/>
</dbReference>
<evidence type="ECO:0000256" key="10">
    <source>
        <dbReference type="ARBA" id="ARBA00022842"/>
    </source>
</evidence>
<dbReference type="EC" id="2.7.4.-" evidence="14"/>
<dbReference type="InterPro" id="IPR011104">
    <property type="entry name" value="Hpr_kin/Pase_C"/>
</dbReference>
<feature type="region of interest" description="Important for the catalytic mechanism of dephosphorylation" evidence="14">
    <location>
        <begin position="265"/>
        <end position="270"/>
    </location>
</feature>
<dbReference type="SUPFAM" id="SSF75138">
    <property type="entry name" value="HprK N-terminal domain-like"/>
    <property type="match status" value="1"/>
</dbReference>
<evidence type="ECO:0000313" key="17">
    <source>
        <dbReference type="EMBL" id="TCT14223.1"/>
    </source>
</evidence>
<evidence type="ECO:0000313" key="18">
    <source>
        <dbReference type="Proteomes" id="UP000294902"/>
    </source>
</evidence>
<evidence type="ECO:0000256" key="4">
    <source>
        <dbReference type="ARBA" id="ARBA00022527"/>
    </source>
</evidence>
<comment type="catalytic activity">
    <reaction evidence="13 14">
        <text>[HPr protein]-O-phospho-L-serine + phosphate + H(+) = [HPr protein]-L-serine + diphosphate</text>
        <dbReference type="Rhea" id="RHEA:46604"/>
        <dbReference type="Rhea" id="RHEA-COMP:11602"/>
        <dbReference type="Rhea" id="RHEA-COMP:11603"/>
        <dbReference type="ChEBI" id="CHEBI:15378"/>
        <dbReference type="ChEBI" id="CHEBI:29999"/>
        <dbReference type="ChEBI" id="CHEBI:33019"/>
        <dbReference type="ChEBI" id="CHEBI:43474"/>
        <dbReference type="ChEBI" id="CHEBI:83421"/>
    </reaction>
</comment>
<keyword evidence="4 14" id="KW-0723">Serine/threonine-protein kinase</keyword>
<evidence type="ECO:0000256" key="5">
    <source>
        <dbReference type="ARBA" id="ARBA00022679"/>
    </source>
</evidence>
<feature type="binding site" evidence="14">
    <location>
        <begin position="154"/>
        <end position="161"/>
    </location>
    <ligand>
        <name>ATP</name>
        <dbReference type="ChEBI" id="CHEBI:30616"/>
    </ligand>
</feature>
<dbReference type="NCBIfam" id="TIGR00679">
    <property type="entry name" value="hpr-ser"/>
    <property type="match status" value="1"/>
</dbReference>
<gene>
    <name evidence="14" type="primary">hprK</name>
    <name evidence="17" type="ORF">EDC18_10619</name>
</gene>
<dbReference type="Gene3D" id="3.40.50.300">
    <property type="entry name" value="P-loop containing nucleotide triphosphate hydrolases"/>
    <property type="match status" value="1"/>
</dbReference>
<dbReference type="Pfam" id="PF07475">
    <property type="entry name" value="Hpr_kinase_C"/>
    <property type="match status" value="1"/>
</dbReference>
<dbReference type="GO" id="GO:0000155">
    <property type="term" value="F:phosphorelay sensor kinase activity"/>
    <property type="evidence" value="ECO:0007669"/>
    <property type="project" value="InterPro"/>
</dbReference>
<evidence type="ECO:0000256" key="1">
    <source>
        <dbReference type="ARBA" id="ARBA00001120"/>
    </source>
</evidence>
<dbReference type="InterPro" id="IPR011126">
    <property type="entry name" value="Hpr_kin/Pase_Hpr_N"/>
</dbReference>
<evidence type="ECO:0000256" key="11">
    <source>
        <dbReference type="ARBA" id="ARBA00023268"/>
    </source>
</evidence>
<feature type="active site" description="Proton acceptor; for phosphorylation activity. Proton donor; for dephosphorylation activity" evidence="14">
    <location>
        <position position="178"/>
    </location>
</feature>
<evidence type="ECO:0000256" key="7">
    <source>
        <dbReference type="ARBA" id="ARBA00022741"/>
    </source>
</evidence>
<feature type="binding site" evidence="14">
    <location>
        <position position="161"/>
    </location>
    <ligand>
        <name>Mg(2+)</name>
        <dbReference type="ChEBI" id="CHEBI:18420"/>
    </ligand>
</feature>
<keyword evidence="11 14" id="KW-0511">Multifunctional enzyme</keyword>
<comment type="subunit">
    <text evidence="14">Homohexamer.</text>
</comment>
<keyword evidence="7 14" id="KW-0547">Nucleotide-binding</keyword>
<accession>A0A4R3MKK0</accession>
<dbReference type="OrthoDB" id="9778803at2"/>
<protein>
    <recommendedName>
        <fullName evidence="14">HPr kinase/phosphorylase</fullName>
        <shortName evidence="14">HPrK/P</shortName>
        <ecNumber evidence="14">2.7.11.-</ecNumber>
        <ecNumber evidence="14">2.7.4.-</ecNumber>
    </recommendedName>
    <alternativeName>
        <fullName evidence="14">HPr(Ser) kinase/phosphorylase</fullName>
    </alternativeName>
</protein>
<comment type="function">
    <text evidence="14">Catalyzes the ATP- as well as the pyrophosphate-dependent phosphorylation of a specific serine residue in HPr, a phosphocarrier protein of the phosphoenolpyruvate-dependent sugar phosphotransferase system (PTS). HprK/P also catalyzes the pyrophosphate-producing, inorganic phosphate-dependent dephosphorylation (phosphorolysis) of seryl-phosphorylated HPr (P-Ser-HPr). The two antagonistic activities of HprK/P are regulated by several intracellular metabolites, which change their concentration in response to the absence or presence of rapidly metabolisable carbon sources (glucose, fructose, etc.) in the growth medium. Therefore, by controlling the phosphorylation state of HPr, HPrK/P is a sensor enzyme that plays a major role in the regulation of carbon metabolism and sugar transport: it mediates carbon catabolite repression (CCR), and regulates PTS-catalyzed carbohydrate uptake and inducer exclusion.</text>
</comment>
<dbReference type="Proteomes" id="UP000294902">
    <property type="component" value="Unassembled WGS sequence"/>
</dbReference>
<comment type="domain">
    <text evidence="14">The Walker A ATP-binding motif also binds Pi and PPi.</text>
</comment>
<keyword evidence="6 14" id="KW-0479">Metal-binding</keyword>
<dbReference type="Pfam" id="PF02603">
    <property type="entry name" value="Hpr_kinase_N"/>
    <property type="match status" value="1"/>
</dbReference>
<dbReference type="InterPro" id="IPR003755">
    <property type="entry name" value="HPr(Ser)_kin/Pase"/>
</dbReference>
<feature type="binding site" evidence="14">
    <location>
        <position position="203"/>
    </location>
    <ligand>
        <name>Mg(2+)</name>
        <dbReference type="ChEBI" id="CHEBI:18420"/>
    </ligand>
</feature>